<dbReference type="KEGG" id="sgu:SGLAU_04555"/>
<feature type="domain" description="HTH tetR-type" evidence="5">
    <location>
        <begin position="16"/>
        <end position="76"/>
    </location>
</feature>
<dbReference type="eggNOG" id="COG1309">
    <property type="taxonomic scope" value="Bacteria"/>
</dbReference>
<accession>A0A089WZR7</accession>
<dbReference type="GO" id="GO:0000976">
    <property type="term" value="F:transcription cis-regulatory region binding"/>
    <property type="evidence" value="ECO:0007669"/>
    <property type="project" value="TreeGrafter"/>
</dbReference>
<evidence type="ECO:0000256" key="4">
    <source>
        <dbReference type="PROSITE-ProRule" id="PRU00335"/>
    </source>
</evidence>
<dbReference type="PROSITE" id="PS50977">
    <property type="entry name" value="HTH_TETR_2"/>
    <property type="match status" value="1"/>
</dbReference>
<keyword evidence="2 4" id="KW-0238">DNA-binding</keyword>
<dbReference type="InterPro" id="IPR001647">
    <property type="entry name" value="HTH_TetR"/>
</dbReference>
<dbReference type="Pfam" id="PF00440">
    <property type="entry name" value="TetR_N"/>
    <property type="match status" value="1"/>
</dbReference>
<dbReference type="HOGENOM" id="CLU_069543_5_2_11"/>
<dbReference type="PRINTS" id="PR00455">
    <property type="entry name" value="HTHTETR"/>
</dbReference>
<evidence type="ECO:0000256" key="1">
    <source>
        <dbReference type="ARBA" id="ARBA00023015"/>
    </source>
</evidence>
<protein>
    <submittedName>
        <fullName evidence="6">Putative TetR family transcriptional regulator</fullName>
    </submittedName>
</protein>
<name>A0A089WZR7_STRGA</name>
<dbReference type="SUPFAM" id="SSF48498">
    <property type="entry name" value="Tetracyclin repressor-like, C-terminal domain"/>
    <property type="match status" value="1"/>
</dbReference>
<dbReference type="Gene3D" id="1.10.357.10">
    <property type="entry name" value="Tetracycline Repressor, domain 2"/>
    <property type="match status" value="1"/>
</dbReference>
<keyword evidence="1" id="KW-0805">Transcription regulation</keyword>
<feature type="DNA-binding region" description="H-T-H motif" evidence="4">
    <location>
        <begin position="39"/>
        <end position="58"/>
    </location>
</feature>
<evidence type="ECO:0000256" key="2">
    <source>
        <dbReference type="ARBA" id="ARBA00023125"/>
    </source>
</evidence>
<dbReference type="InterPro" id="IPR009057">
    <property type="entry name" value="Homeodomain-like_sf"/>
</dbReference>
<evidence type="ECO:0000259" key="5">
    <source>
        <dbReference type="PROSITE" id="PS50977"/>
    </source>
</evidence>
<dbReference type="EMBL" id="CP009438">
    <property type="protein sequence ID" value="AIR96937.1"/>
    <property type="molecule type" value="Genomic_DNA"/>
</dbReference>
<dbReference type="PANTHER" id="PTHR30055">
    <property type="entry name" value="HTH-TYPE TRANSCRIPTIONAL REGULATOR RUTR"/>
    <property type="match status" value="1"/>
</dbReference>
<dbReference type="GO" id="GO:0045892">
    <property type="term" value="P:negative regulation of DNA-templated transcription"/>
    <property type="evidence" value="ECO:0007669"/>
    <property type="project" value="InterPro"/>
</dbReference>
<organism evidence="6 7">
    <name type="scientific">Streptomyces glaucescens</name>
    <dbReference type="NCBI Taxonomy" id="1907"/>
    <lineage>
        <taxon>Bacteria</taxon>
        <taxon>Bacillati</taxon>
        <taxon>Actinomycetota</taxon>
        <taxon>Actinomycetes</taxon>
        <taxon>Kitasatosporales</taxon>
        <taxon>Streptomycetaceae</taxon>
        <taxon>Streptomyces</taxon>
    </lineage>
</organism>
<dbReference type="RefSeq" id="WP_043498553.1">
    <property type="nucleotide sequence ID" value="NZ_CP009438.1"/>
</dbReference>
<dbReference type="AlphaFoldDB" id="A0A089WZR7"/>
<keyword evidence="7" id="KW-1185">Reference proteome</keyword>
<dbReference type="InterPro" id="IPR036271">
    <property type="entry name" value="Tet_transcr_reg_TetR-rel_C_sf"/>
</dbReference>
<dbReference type="SUPFAM" id="SSF46689">
    <property type="entry name" value="Homeodomain-like"/>
    <property type="match status" value="1"/>
</dbReference>
<keyword evidence="3" id="KW-0804">Transcription</keyword>
<dbReference type="OrthoDB" id="3358037at2"/>
<evidence type="ECO:0000313" key="7">
    <source>
        <dbReference type="Proteomes" id="UP000029482"/>
    </source>
</evidence>
<dbReference type="STRING" id="1907.SGLAU_04555"/>
<dbReference type="Gene3D" id="1.10.10.60">
    <property type="entry name" value="Homeodomain-like"/>
    <property type="match status" value="1"/>
</dbReference>
<evidence type="ECO:0000256" key="3">
    <source>
        <dbReference type="ARBA" id="ARBA00023163"/>
    </source>
</evidence>
<dbReference type="Pfam" id="PF02909">
    <property type="entry name" value="TetR_C_1"/>
    <property type="match status" value="1"/>
</dbReference>
<dbReference type="Proteomes" id="UP000029482">
    <property type="component" value="Chromosome"/>
</dbReference>
<dbReference type="PANTHER" id="PTHR30055:SF151">
    <property type="entry name" value="TRANSCRIPTIONAL REGULATORY PROTEIN"/>
    <property type="match status" value="1"/>
</dbReference>
<dbReference type="InterPro" id="IPR050109">
    <property type="entry name" value="HTH-type_TetR-like_transc_reg"/>
</dbReference>
<dbReference type="InterPro" id="IPR004111">
    <property type="entry name" value="Repressor_TetR_C"/>
</dbReference>
<reference evidence="7" key="1">
    <citation type="journal article" date="2015" name="J. Biotechnol.">
        <title>Complete genome sequence of the actinobacterium Streptomyces glaucescens GLA.O (DSM 40922) consisting of a linear chromosome and one linear plasmid.</title>
        <authorList>
            <person name="Ortseifen V."/>
            <person name="Winkler A."/>
            <person name="Albersmeier A."/>
            <person name="Wendler S."/>
            <person name="Puhler A."/>
            <person name="Kalinowski J."/>
            <person name="Ruckert C."/>
        </authorList>
    </citation>
    <scope>NUCLEOTIDE SEQUENCE [LARGE SCALE GENOMIC DNA]</scope>
    <source>
        <strain evidence="7">DSM 40922 / GLA O</strain>
    </source>
</reference>
<sequence>MESWSQRPGRLGRPRRLSREAILSSAERILTEEGAEHLSMRRLAKEMSSTPMALYYHVKDKDELLTLLLDARTERLPRAELPHEPRERLLAGARTLHGMLADCPWAVEAVTSEDHVSASALRLVESMIDAAVACGMSHEEAVYAYRVIWYYTIGELLVRLNRERARRKGEDTPWERAMLSLDPDAFPLLARLRDQWVELAAGDHHQRGLEAVVDGLLAQGAVCPGTAGHP</sequence>
<evidence type="ECO:0000313" key="6">
    <source>
        <dbReference type="EMBL" id="AIR96937.1"/>
    </source>
</evidence>
<dbReference type="GO" id="GO:0003700">
    <property type="term" value="F:DNA-binding transcription factor activity"/>
    <property type="evidence" value="ECO:0007669"/>
    <property type="project" value="TreeGrafter"/>
</dbReference>
<proteinExistence type="predicted"/>
<gene>
    <name evidence="6" type="ORF">SGLAU_04555</name>
</gene>